<accession>A0ABU0UAI1</accession>
<comment type="caution">
    <text evidence="1">The sequence shown here is derived from an EMBL/GenBank/DDBJ whole genome shotgun (WGS) entry which is preliminary data.</text>
</comment>
<organism evidence="1 2">
    <name type="scientific">Sphingobacterium zeae</name>
    <dbReference type="NCBI Taxonomy" id="1776859"/>
    <lineage>
        <taxon>Bacteria</taxon>
        <taxon>Pseudomonadati</taxon>
        <taxon>Bacteroidota</taxon>
        <taxon>Sphingobacteriia</taxon>
        <taxon>Sphingobacteriales</taxon>
        <taxon>Sphingobacteriaceae</taxon>
        <taxon>Sphingobacterium</taxon>
    </lineage>
</organism>
<keyword evidence="2" id="KW-1185">Reference proteome</keyword>
<reference evidence="1 2" key="1">
    <citation type="submission" date="2023-07" db="EMBL/GenBank/DDBJ databases">
        <title>Functional and genomic diversity of the sorghum phyllosphere microbiome.</title>
        <authorList>
            <person name="Shade A."/>
        </authorList>
    </citation>
    <scope>NUCLEOTIDE SEQUENCE [LARGE SCALE GENOMIC DNA]</scope>
    <source>
        <strain evidence="1 2">SORGH_AS_0892</strain>
    </source>
</reference>
<sequence length="253" mass="29928">MASKQFNSAFQNILKYCENSKLYLGEGNPNAKILIIGKEIGRAHEKEQILSVENSNVENDSNLRFWRERFEKEYLNGYLNEITERFKNKPNSTWISYQKIVDSIISTESNEKKHDFLNHTYITELSQIHLPYSRQTTNYELINARRESIDQRKKMFKQDFYQNFPIVVMTCGHYPTRDFDFDIEDTFNVRWDQKTITLSKGNYYNLHYGKTKLGEEKILIHTRQASLGVTNELLTTIGNLCRRFYKSSIEISN</sequence>
<dbReference type="RefSeq" id="WP_307187271.1">
    <property type="nucleotide sequence ID" value="NZ_JAUTBA010000001.1"/>
</dbReference>
<name>A0ABU0UAI1_9SPHI</name>
<dbReference type="Proteomes" id="UP001244640">
    <property type="component" value="Unassembled WGS sequence"/>
</dbReference>
<proteinExistence type="predicted"/>
<evidence type="ECO:0000313" key="2">
    <source>
        <dbReference type="Proteomes" id="UP001244640"/>
    </source>
</evidence>
<gene>
    <name evidence="1" type="ORF">QE382_003832</name>
</gene>
<evidence type="ECO:0000313" key="1">
    <source>
        <dbReference type="EMBL" id="MDQ1151848.1"/>
    </source>
</evidence>
<dbReference type="EMBL" id="JAUTBA010000001">
    <property type="protein sequence ID" value="MDQ1151848.1"/>
    <property type="molecule type" value="Genomic_DNA"/>
</dbReference>
<protein>
    <submittedName>
        <fullName evidence="1">Uncharacterized protein</fullName>
    </submittedName>
</protein>